<proteinExistence type="predicted"/>
<protein>
    <submittedName>
        <fullName evidence="1">Uncharacterized protein</fullName>
    </submittedName>
</protein>
<comment type="caution">
    <text evidence="1">The sequence shown here is derived from an EMBL/GenBank/DDBJ whole genome shotgun (WGS) entry which is preliminary data.</text>
</comment>
<evidence type="ECO:0000313" key="2">
    <source>
        <dbReference type="Proteomes" id="UP000287651"/>
    </source>
</evidence>
<name>A0A426ZDW0_ENSVE</name>
<dbReference type="AlphaFoldDB" id="A0A426ZDW0"/>
<reference evidence="1 2" key="1">
    <citation type="journal article" date="2014" name="Agronomy (Basel)">
        <title>A Draft Genome Sequence for Ensete ventricosum, the Drought-Tolerant Tree Against Hunger.</title>
        <authorList>
            <person name="Harrison J."/>
            <person name="Moore K.A."/>
            <person name="Paszkiewicz K."/>
            <person name="Jones T."/>
            <person name="Grant M."/>
            <person name="Ambacheew D."/>
            <person name="Muzemil S."/>
            <person name="Studholme D.J."/>
        </authorList>
    </citation>
    <scope>NUCLEOTIDE SEQUENCE [LARGE SCALE GENOMIC DNA]</scope>
</reference>
<evidence type="ECO:0000313" key="1">
    <source>
        <dbReference type="EMBL" id="RRT62164.1"/>
    </source>
</evidence>
<sequence length="153" mass="16938">MRECCHVIRGRIKSVLTHRALSFTEHLQMAGNRLPQDEEADKDQLGVLVPTAASSPSHRTPKKSLPWLPPASIIASTLYLGIELSRLDCDIYVSDDLNQIYQQPRIVCCLHDNPGKQFSPALAVGLRQRLPEAMATAIPPLSSPKHKLCCSFV</sequence>
<accession>A0A426ZDW0</accession>
<gene>
    <name evidence="1" type="ORF">B296_00030802</name>
</gene>
<dbReference type="EMBL" id="AMZH03007094">
    <property type="protein sequence ID" value="RRT62164.1"/>
    <property type="molecule type" value="Genomic_DNA"/>
</dbReference>
<dbReference type="Proteomes" id="UP000287651">
    <property type="component" value="Unassembled WGS sequence"/>
</dbReference>
<organism evidence="1 2">
    <name type="scientific">Ensete ventricosum</name>
    <name type="common">Abyssinian banana</name>
    <name type="synonym">Musa ensete</name>
    <dbReference type="NCBI Taxonomy" id="4639"/>
    <lineage>
        <taxon>Eukaryota</taxon>
        <taxon>Viridiplantae</taxon>
        <taxon>Streptophyta</taxon>
        <taxon>Embryophyta</taxon>
        <taxon>Tracheophyta</taxon>
        <taxon>Spermatophyta</taxon>
        <taxon>Magnoliopsida</taxon>
        <taxon>Liliopsida</taxon>
        <taxon>Zingiberales</taxon>
        <taxon>Musaceae</taxon>
        <taxon>Ensete</taxon>
    </lineage>
</organism>